<dbReference type="AlphaFoldDB" id="A0A3R7PEH1"/>
<keyword evidence="2" id="KW-1185">Reference proteome</keyword>
<evidence type="ECO:0000313" key="1">
    <source>
        <dbReference type="EMBL" id="ROT68330.1"/>
    </source>
</evidence>
<name>A0A3R7PEH1_PENVA</name>
<reference evidence="1 2" key="1">
    <citation type="submission" date="2018-04" db="EMBL/GenBank/DDBJ databases">
        <authorList>
            <person name="Zhang X."/>
            <person name="Yuan J."/>
            <person name="Li F."/>
            <person name="Xiang J."/>
        </authorList>
    </citation>
    <scope>NUCLEOTIDE SEQUENCE [LARGE SCALE GENOMIC DNA]</scope>
    <source>
        <tissue evidence="1">Muscle</tissue>
    </source>
</reference>
<dbReference type="EMBL" id="QCYY01002689">
    <property type="protein sequence ID" value="ROT68330.1"/>
    <property type="molecule type" value="Genomic_DNA"/>
</dbReference>
<proteinExistence type="predicted"/>
<dbReference type="Proteomes" id="UP000283509">
    <property type="component" value="Unassembled WGS sequence"/>
</dbReference>
<accession>A0A3R7PEH1</accession>
<comment type="caution">
    <text evidence="1">The sequence shown here is derived from an EMBL/GenBank/DDBJ whole genome shotgun (WGS) entry which is preliminary data.</text>
</comment>
<gene>
    <name evidence="1" type="ORF">C7M84_013533</name>
</gene>
<protein>
    <submittedName>
        <fullName evidence="1">Uncharacterized protein</fullName>
    </submittedName>
</protein>
<evidence type="ECO:0000313" key="2">
    <source>
        <dbReference type="Proteomes" id="UP000283509"/>
    </source>
</evidence>
<dbReference type="OrthoDB" id="16464at2759"/>
<sequence length="156" mass="17292">MSAANGSVCVKDEVVYLFVHNHEGSQPRSNPSFPRPLTEIICHCHRDIFNINHDYWGNTLSTIAKTDAVGLVSEINEKHLVPWAAICSAGGLDNTPLTPYIDQNSVHPNHLHLDGSKLRKEGFTFSVPKPSQDNLMEVLKDFIGMKMFPANALPSQ</sequence>
<reference evidence="1 2" key="2">
    <citation type="submission" date="2019-01" db="EMBL/GenBank/DDBJ databases">
        <title>The decoding of complex shrimp genome reveals the adaptation for benthos swimmer, frequently molting mechanism and breeding impact on genome.</title>
        <authorList>
            <person name="Sun Y."/>
            <person name="Gao Y."/>
            <person name="Yu Y."/>
        </authorList>
    </citation>
    <scope>NUCLEOTIDE SEQUENCE [LARGE SCALE GENOMIC DNA]</scope>
    <source>
        <tissue evidence="1">Muscle</tissue>
    </source>
</reference>
<organism evidence="1 2">
    <name type="scientific">Penaeus vannamei</name>
    <name type="common">Whiteleg shrimp</name>
    <name type="synonym">Litopenaeus vannamei</name>
    <dbReference type="NCBI Taxonomy" id="6689"/>
    <lineage>
        <taxon>Eukaryota</taxon>
        <taxon>Metazoa</taxon>
        <taxon>Ecdysozoa</taxon>
        <taxon>Arthropoda</taxon>
        <taxon>Crustacea</taxon>
        <taxon>Multicrustacea</taxon>
        <taxon>Malacostraca</taxon>
        <taxon>Eumalacostraca</taxon>
        <taxon>Eucarida</taxon>
        <taxon>Decapoda</taxon>
        <taxon>Dendrobranchiata</taxon>
        <taxon>Penaeoidea</taxon>
        <taxon>Penaeidae</taxon>
        <taxon>Penaeus</taxon>
    </lineage>
</organism>
<dbReference type="STRING" id="6689.A0A3R7PEH1"/>